<keyword evidence="3" id="KW-1185">Reference proteome</keyword>
<dbReference type="AlphaFoldDB" id="A0A385YSF9"/>
<dbReference type="KEGG" id="paek:D3873_07660"/>
<feature type="transmembrane region" description="Helical" evidence="1">
    <location>
        <begin position="7"/>
        <end position="29"/>
    </location>
</feature>
<dbReference type="EMBL" id="CP032418">
    <property type="protein sequence ID" value="AYC29775.1"/>
    <property type="molecule type" value="Genomic_DNA"/>
</dbReference>
<evidence type="ECO:0000313" key="2">
    <source>
        <dbReference type="EMBL" id="AYC29775.1"/>
    </source>
</evidence>
<organism evidence="2 3">
    <name type="scientific">Paenisporosarcina cavernae</name>
    <dbReference type="NCBI Taxonomy" id="2320858"/>
    <lineage>
        <taxon>Bacteria</taxon>
        <taxon>Bacillati</taxon>
        <taxon>Bacillota</taxon>
        <taxon>Bacilli</taxon>
        <taxon>Bacillales</taxon>
        <taxon>Caryophanaceae</taxon>
        <taxon>Paenisporosarcina</taxon>
    </lineage>
</organism>
<proteinExistence type="predicted"/>
<evidence type="ECO:0000256" key="1">
    <source>
        <dbReference type="SAM" id="Phobius"/>
    </source>
</evidence>
<keyword evidence="1" id="KW-0472">Membrane</keyword>
<name>A0A385YSF9_9BACL</name>
<accession>A0A385YSF9</accession>
<keyword evidence="1" id="KW-0812">Transmembrane</keyword>
<dbReference type="Proteomes" id="UP000265725">
    <property type="component" value="Chromosome"/>
</dbReference>
<protein>
    <submittedName>
        <fullName evidence="2">Uncharacterized protein</fullName>
    </submittedName>
</protein>
<evidence type="ECO:0000313" key="3">
    <source>
        <dbReference type="Proteomes" id="UP000265725"/>
    </source>
</evidence>
<keyword evidence="1" id="KW-1133">Transmembrane helix</keyword>
<gene>
    <name evidence="2" type="ORF">D3873_07660</name>
</gene>
<reference evidence="3" key="1">
    <citation type="submission" date="2018-09" db="EMBL/GenBank/DDBJ databases">
        <authorList>
            <person name="Zhu H."/>
        </authorList>
    </citation>
    <scope>NUCLEOTIDE SEQUENCE [LARGE SCALE GENOMIC DNA]</scope>
    <source>
        <strain evidence="3">K2R23-3</strain>
    </source>
</reference>
<feature type="transmembrane region" description="Helical" evidence="1">
    <location>
        <begin position="35"/>
        <end position="55"/>
    </location>
</feature>
<sequence>MFDATKEFIASFLTVTSWLLVPIILLLIVGTLIDWHLLFVLTGMVLLFVSMRIIADKLTKYVSRNG</sequence>